<sequence length="99" mass="11163">MGNQNQRSYRTRNNMQQKQSRSPSGYYLKKNGTSLISTKLSVALQQHDRSRYDVTLYISGRCRITDTVVVCCCCCCGASVDEGDYFLTSLQSAIFLQSN</sequence>
<comment type="caution">
    <text evidence="2">The sequence shown here is derived from an EMBL/GenBank/DDBJ whole genome shotgun (WGS) entry which is preliminary data.</text>
</comment>
<evidence type="ECO:0000256" key="1">
    <source>
        <dbReference type="SAM" id="MobiDB-lite"/>
    </source>
</evidence>
<dbReference type="Proteomes" id="UP001152300">
    <property type="component" value="Unassembled WGS sequence"/>
</dbReference>
<reference evidence="2" key="1">
    <citation type="submission" date="2022-11" db="EMBL/GenBank/DDBJ databases">
        <title>Genome Resource of Sclerotinia nivalis Strain SnTB1, a Plant Pathogen Isolated from American Ginseng.</title>
        <authorList>
            <person name="Fan S."/>
        </authorList>
    </citation>
    <scope>NUCLEOTIDE SEQUENCE</scope>
    <source>
        <strain evidence="2">SnTB1</strain>
    </source>
</reference>
<feature type="region of interest" description="Disordered" evidence="1">
    <location>
        <begin position="1"/>
        <end position="26"/>
    </location>
</feature>
<protein>
    <submittedName>
        <fullName evidence="2">Uncharacterized protein</fullName>
    </submittedName>
</protein>
<gene>
    <name evidence="2" type="ORF">OCU04_010689</name>
</gene>
<feature type="compositionally biased region" description="Polar residues" evidence="1">
    <location>
        <begin position="1"/>
        <end position="23"/>
    </location>
</feature>
<proteinExistence type="predicted"/>
<dbReference type="EMBL" id="JAPEIS010000013">
    <property type="protein sequence ID" value="KAJ8060359.1"/>
    <property type="molecule type" value="Genomic_DNA"/>
</dbReference>
<evidence type="ECO:0000313" key="2">
    <source>
        <dbReference type="EMBL" id="KAJ8060359.1"/>
    </source>
</evidence>
<dbReference type="AlphaFoldDB" id="A0A9X0ACM3"/>
<evidence type="ECO:0000313" key="3">
    <source>
        <dbReference type="Proteomes" id="UP001152300"/>
    </source>
</evidence>
<organism evidence="2 3">
    <name type="scientific">Sclerotinia nivalis</name>
    <dbReference type="NCBI Taxonomy" id="352851"/>
    <lineage>
        <taxon>Eukaryota</taxon>
        <taxon>Fungi</taxon>
        <taxon>Dikarya</taxon>
        <taxon>Ascomycota</taxon>
        <taxon>Pezizomycotina</taxon>
        <taxon>Leotiomycetes</taxon>
        <taxon>Helotiales</taxon>
        <taxon>Sclerotiniaceae</taxon>
        <taxon>Sclerotinia</taxon>
    </lineage>
</organism>
<accession>A0A9X0ACM3</accession>
<keyword evidence="3" id="KW-1185">Reference proteome</keyword>
<name>A0A9X0ACM3_9HELO</name>